<feature type="compositionally biased region" description="Acidic residues" evidence="1">
    <location>
        <begin position="654"/>
        <end position="669"/>
    </location>
</feature>
<evidence type="ECO:0008006" key="3">
    <source>
        <dbReference type="Google" id="ProtNLM"/>
    </source>
</evidence>
<feature type="compositionally biased region" description="Basic and acidic residues" evidence="1">
    <location>
        <begin position="531"/>
        <end position="551"/>
    </location>
</feature>
<evidence type="ECO:0000313" key="2">
    <source>
        <dbReference type="EMBL" id="CEM20676.1"/>
    </source>
</evidence>
<protein>
    <recommendedName>
        <fullName evidence="3">BAH domain-containing protein</fullName>
    </recommendedName>
</protein>
<organism evidence="2">
    <name type="scientific">Chromera velia CCMP2878</name>
    <dbReference type="NCBI Taxonomy" id="1169474"/>
    <lineage>
        <taxon>Eukaryota</taxon>
        <taxon>Sar</taxon>
        <taxon>Alveolata</taxon>
        <taxon>Colpodellida</taxon>
        <taxon>Chromeraceae</taxon>
        <taxon>Chromera</taxon>
    </lineage>
</organism>
<sequence>MSGSGRRELLWEKPGMGGEPSEKYCLGDNVELNVPEGCQDRWLARLVGTNAQNVDSGEGGGGEFQLLFQWYYTFDDLMETLESEEDRRKHRWLSPFMGAKERIVVESHKDYQMPDVIKCRATILPYEEWVKKNAAPRKTENFYRLTFDGESHEGFKEPLPCEVYGRLTDGGPIELLPRNPDDVMHRCEIDGVSVVYHPSLLSRSRPSIRSHDKVKKKPWPSYEDTKTGTPADLIQEFRRLMNVNQGAAGVEGSGGRSGKGGSAPLARTGPGASSSSSSSLFPRRIKPTIAQRNAHRQGSMDAFVAEAEAVTLVEQESTNPDRLRLRRALFGALVHLLEIASEEMKMDGERVQVTNVEEFALGAEHAVYSHFKKMDKQEYASRIQIITKNLRGKERTSPNHEGEGGYAEVHHDISFAKRVIKGLFSQQDFATADTIAMGTDEDLRFRREQQERHLKDIVIHEDSNANTGPRLVKTHKGDHYVGVEGEEVGIAALLGGKSKSPAVKPAKKPLGVDPSQPQMGLGLGLGLGLPETEKEREREKKRIRQTDHSPTESDGPWHQSPTESETGRMAPPRGLTLTSSSSSAAATTSLLVPSDEMGGRAQHDEMERRQQKRPKPSAITTTQNRHSLLEPPHTHLDAGVDNPDSLMGHGLSPYDEEQRDMDVSMEDPAAETAAFARDNRRRIESQSPTKAHAGQGALSRSPLPPAATSTEVEYEFYDEDEDDDMEVPLAGEGDDGSVSSHMGGGGSEEGMGDGDEPAIEGGGAAAASAGTSAHGGGGQFGMLDAFEIVAGDEGIAMVGTAADKQYETKLAAFLEIPPQAEGGGSLRSATGLLGSFPHRAMGRSLTTLRLESLRMLCPDISQRLFEHVKAETKRVSESARNPTYDSVCSPLPSFEEVQRQLAVARQRLRKRRDADGSDRDDDDWSPAEQPGHEERTISPQDSAGSFGSSRTPQSTPGGF</sequence>
<reference evidence="2" key="1">
    <citation type="submission" date="2014-11" db="EMBL/GenBank/DDBJ databases">
        <authorList>
            <person name="Otto D Thomas"/>
            <person name="Naeem Raeece"/>
        </authorList>
    </citation>
    <scope>NUCLEOTIDE SEQUENCE</scope>
</reference>
<feature type="compositionally biased region" description="Basic and acidic residues" evidence="1">
    <location>
        <begin position="597"/>
        <end position="609"/>
    </location>
</feature>
<feature type="compositionally biased region" description="Basic residues" evidence="1">
    <location>
        <begin position="206"/>
        <end position="218"/>
    </location>
</feature>
<feature type="compositionally biased region" description="Low complexity" evidence="1">
    <location>
        <begin position="575"/>
        <end position="591"/>
    </location>
</feature>
<gene>
    <name evidence="2" type="ORF">Cvel_19446</name>
</gene>
<dbReference type="VEuPathDB" id="CryptoDB:Cvel_19446"/>
<name>A0A0G4FZ37_9ALVE</name>
<proteinExistence type="predicted"/>
<feature type="region of interest" description="Disordered" evidence="1">
    <location>
        <begin position="498"/>
        <end position="710"/>
    </location>
</feature>
<feature type="region of interest" description="Disordered" evidence="1">
    <location>
        <begin position="907"/>
        <end position="959"/>
    </location>
</feature>
<feature type="region of interest" description="Disordered" evidence="1">
    <location>
        <begin position="724"/>
        <end position="770"/>
    </location>
</feature>
<feature type="region of interest" description="Disordered" evidence="1">
    <location>
        <begin position="205"/>
        <end position="227"/>
    </location>
</feature>
<feature type="compositionally biased region" description="Polar residues" evidence="1">
    <location>
        <begin position="937"/>
        <end position="959"/>
    </location>
</feature>
<feature type="region of interest" description="Disordered" evidence="1">
    <location>
        <begin position="247"/>
        <end position="284"/>
    </location>
</feature>
<feature type="compositionally biased region" description="Gly residues" evidence="1">
    <location>
        <begin position="249"/>
        <end position="261"/>
    </location>
</feature>
<accession>A0A0G4FZ37</accession>
<evidence type="ECO:0000256" key="1">
    <source>
        <dbReference type="SAM" id="MobiDB-lite"/>
    </source>
</evidence>
<dbReference type="AlphaFoldDB" id="A0A0G4FZ37"/>
<dbReference type="EMBL" id="CDMZ01000747">
    <property type="protein sequence ID" value="CEM20676.1"/>
    <property type="molecule type" value="Genomic_DNA"/>
</dbReference>